<evidence type="ECO:0000256" key="1">
    <source>
        <dbReference type="SAM" id="MobiDB-lite"/>
    </source>
</evidence>
<evidence type="ECO:0000313" key="2">
    <source>
        <dbReference type="EMBL" id="OBZ79972.1"/>
    </source>
</evidence>
<proteinExistence type="predicted"/>
<accession>A0A1C7MSX9</accession>
<protein>
    <submittedName>
        <fullName evidence="2">Uncharacterized protein</fullName>
    </submittedName>
</protein>
<dbReference type="AlphaFoldDB" id="A0A1C7MSX9"/>
<feature type="region of interest" description="Disordered" evidence="1">
    <location>
        <begin position="97"/>
        <end position="215"/>
    </location>
</feature>
<dbReference type="EMBL" id="LUGG01000001">
    <property type="protein sequence ID" value="OBZ79972.1"/>
    <property type="molecule type" value="Genomic_DNA"/>
</dbReference>
<comment type="caution">
    <text evidence="2">The sequence shown here is derived from an EMBL/GenBank/DDBJ whole genome shotgun (WGS) entry which is preliminary data.</text>
</comment>
<feature type="compositionally biased region" description="Polar residues" evidence="1">
    <location>
        <begin position="163"/>
        <end position="173"/>
    </location>
</feature>
<keyword evidence="3" id="KW-1185">Reference proteome</keyword>
<name>A0A1C7MSX9_GRIFR</name>
<organism evidence="2 3">
    <name type="scientific">Grifola frondosa</name>
    <name type="common">Maitake</name>
    <name type="synonym">Polyporus frondosus</name>
    <dbReference type="NCBI Taxonomy" id="5627"/>
    <lineage>
        <taxon>Eukaryota</taxon>
        <taxon>Fungi</taxon>
        <taxon>Dikarya</taxon>
        <taxon>Basidiomycota</taxon>
        <taxon>Agaricomycotina</taxon>
        <taxon>Agaricomycetes</taxon>
        <taxon>Polyporales</taxon>
        <taxon>Grifolaceae</taxon>
        <taxon>Grifola</taxon>
    </lineage>
</organism>
<evidence type="ECO:0000313" key="3">
    <source>
        <dbReference type="Proteomes" id="UP000092993"/>
    </source>
</evidence>
<dbReference type="Proteomes" id="UP000092993">
    <property type="component" value="Unassembled WGS sequence"/>
</dbReference>
<reference evidence="2 3" key="1">
    <citation type="submission" date="2016-03" db="EMBL/GenBank/DDBJ databases">
        <title>Whole genome sequencing of Grifola frondosa 9006-11.</title>
        <authorList>
            <person name="Min B."/>
            <person name="Park H."/>
            <person name="Kim J.-G."/>
            <person name="Cho H."/>
            <person name="Oh Y.-L."/>
            <person name="Kong W.-S."/>
            <person name="Choi I.-G."/>
        </authorList>
    </citation>
    <scope>NUCLEOTIDE SEQUENCE [LARGE SCALE GENOMIC DNA]</scope>
    <source>
        <strain evidence="2 3">9006-11</strain>
    </source>
</reference>
<gene>
    <name evidence="2" type="ORF">A0H81_01438</name>
</gene>
<sequence>MPVDFTRHTATIKLRTYLSTDAGEGAGSERPYSYIYTSFPVKPLSAAILFNGLLGRVCKAYFTSRLPFFLFVLSHQLHNLEPACSLMSLFRRSKTPSLVEGPPSDVKAGRFSFRPGSRRASGAVFDPAAFAASKPNTDGRDNSSLGVERGRALSTLEGARRPLTSSRRPSVNTAFPAAQPESGRSSDEARMRSNMSSPPLGLVPEDTIPSPSGPR</sequence>